<evidence type="ECO:0000256" key="4">
    <source>
        <dbReference type="ARBA" id="ARBA00022729"/>
    </source>
</evidence>
<dbReference type="GO" id="GO:0016020">
    <property type="term" value="C:membrane"/>
    <property type="evidence" value="ECO:0007669"/>
    <property type="project" value="UniProtKB-SubCell"/>
</dbReference>
<feature type="transmembrane region" description="Helical" evidence="8">
    <location>
        <begin position="502"/>
        <end position="520"/>
    </location>
</feature>
<dbReference type="AlphaFoldDB" id="A0A6J3LRE9"/>
<dbReference type="Proteomes" id="UP000504637">
    <property type="component" value="Unplaced"/>
</dbReference>
<dbReference type="PANTHER" id="PTHR31145:SF5">
    <property type="entry name" value="DUF907 DOMAIN PROTEIN (AFU_ORTHOLOGUE AFUA_2G06100)"/>
    <property type="match status" value="1"/>
</dbReference>
<dbReference type="InterPro" id="IPR032800">
    <property type="entry name" value="TRP_N"/>
</dbReference>
<accession>A0A6J3LRE9</accession>
<dbReference type="OrthoDB" id="2115177at2759"/>
<dbReference type="InterPro" id="IPR010308">
    <property type="entry name" value="TRP_C"/>
</dbReference>
<evidence type="ECO:0000313" key="11">
    <source>
        <dbReference type="RefSeq" id="XP_033455446.1"/>
    </source>
</evidence>
<keyword evidence="4" id="KW-0732">Signal</keyword>
<reference evidence="11" key="2">
    <citation type="submission" date="2020-04" db="EMBL/GenBank/DDBJ databases">
        <authorList>
            <consortium name="NCBI Genome Project"/>
        </authorList>
    </citation>
    <scope>NUCLEOTIDE SEQUENCE</scope>
    <source>
        <strain evidence="11">CBS 342.82</strain>
    </source>
</reference>
<keyword evidence="5 8" id="KW-1133">Transmembrane helix</keyword>
<dbReference type="Pfam" id="PF14558">
    <property type="entry name" value="TRP_N"/>
    <property type="match status" value="1"/>
</dbReference>
<feature type="non-terminal residue" evidence="11">
    <location>
        <position position="630"/>
    </location>
</feature>
<feature type="transmembrane region" description="Helical" evidence="8">
    <location>
        <begin position="387"/>
        <end position="407"/>
    </location>
</feature>
<keyword evidence="10" id="KW-1185">Reference proteome</keyword>
<reference evidence="11" key="3">
    <citation type="submission" date="2025-08" db="UniProtKB">
        <authorList>
            <consortium name="RefSeq"/>
        </authorList>
    </citation>
    <scope>IDENTIFICATION</scope>
    <source>
        <strain evidence="11">CBS 342.82</strain>
    </source>
</reference>
<feature type="region of interest" description="Disordered" evidence="7">
    <location>
        <begin position="610"/>
        <end position="630"/>
    </location>
</feature>
<keyword evidence="6 8" id="KW-0472">Membrane</keyword>
<dbReference type="PANTHER" id="PTHR31145">
    <property type="entry name" value="INTEGRAL MEMBRANE PROTEIN (AFU_ORTHOLOGUE AFUA_7G01610)"/>
    <property type="match status" value="1"/>
</dbReference>
<name>A0A6J3LRE9_9PEZI</name>
<dbReference type="SMART" id="SM01320">
    <property type="entry name" value="TRP_N"/>
    <property type="match status" value="1"/>
</dbReference>
<dbReference type="GeneID" id="54357983"/>
<proteinExistence type="inferred from homology"/>
<evidence type="ECO:0000256" key="1">
    <source>
        <dbReference type="ARBA" id="ARBA00004141"/>
    </source>
</evidence>
<feature type="transmembrane region" description="Helical" evidence="8">
    <location>
        <begin position="413"/>
        <end position="438"/>
    </location>
</feature>
<evidence type="ECO:0000313" key="10">
    <source>
        <dbReference type="Proteomes" id="UP000504637"/>
    </source>
</evidence>
<dbReference type="GO" id="GO:0055085">
    <property type="term" value="P:transmembrane transport"/>
    <property type="evidence" value="ECO:0007669"/>
    <property type="project" value="TreeGrafter"/>
</dbReference>
<evidence type="ECO:0000256" key="3">
    <source>
        <dbReference type="ARBA" id="ARBA00022692"/>
    </source>
</evidence>
<feature type="transmembrane region" description="Helical" evidence="8">
    <location>
        <begin position="339"/>
        <end position="366"/>
    </location>
</feature>
<comment type="similarity">
    <text evidence="2">Belongs to the transient receptor potential (TRP) ion channel family.</text>
</comment>
<evidence type="ECO:0000256" key="6">
    <source>
        <dbReference type="ARBA" id="ARBA00023136"/>
    </source>
</evidence>
<dbReference type="RefSeq" id="XP_033455446.1">
    <property type="nucleotide sequence ID" value="XM_033600183.1"/>
</dbReference>
<dbReference type="GO" id="GO:0009272">
    <property type="term" value="P:fungal-type cell wall biogenesis"/>
    <property type="evidence" value="ECO:0007669"/>
    <property type="project" value="TreeGrafter"/>
</dbReference>
<evidence type="ECO:0000256" key="5">
    <source>
        <dbReference type="ARBA" id="ARBA00022989"/>
    </source>
</evidence>
<feature type="domain" description="ML-like" evidence="9">
    <location>
        <begin position="15"/>
        <end position="156"/>
    </location>
</feature>
<evidence type="ECO:0000256" key="8">
    <source>
        <dbReference type="SAM" id="Phobius"/>
    </source>
</evidence>
<evidence type="ECO:0000256" key="7">
    <source>
        <dbReference type="SAM" id="MobiDB-lite"/>
    </source>
</evidence>
<gene>
    <name evidence="11" type="ORF">K489DRAFT_290910</name>
</gene>
<evidence type="ECO:0000259" key="9">
    <source>
        <dbReference type="SMART" id="SM01320"/>
    </source>
</evidence>
<feature type="transmembrane region" description="Helical" evidence="8">
    <location>
        <begin position="563"/>
        <end position="592"/>
    </location>
</feature>
<sequence length="630" mass="69351">LLMLSALPARVLAGETLSSSGYSMCLNDPDIQVERLNVTYNRHSRLITFDVAGKSTTELKVTVDLVVTAYGQEVYTRSFNPCDINDINMPQICPVPATSFASKGQEIIPEKYASQIPSIAFSIPDLDGLVQLKLVNTEGVVIACVQSAITNGNTFIMPVVSYAAAGVAAGAFAISAAGSIAAGGHPGVGSTTSPSFGETIGWFQGLATSGMLSVAYPKVYQSFTTNFAFSTGLVPWAGLQTTIDSFRQATGGNLTAASYEYLTKNATLVFPDKSHNETLNTRSLFRRDTVVSVNGTDYGNGTFSNTTAPPTKSEHFVHGIEAYVEQLSIPKANTFMTVLLVWACVVGVIIVAILLGKLVLELIALSRPLPPSMESWRKRYWWRMAKALTNLVLLLYGMWTLYCIYQFTNGDSWAAKALAGITLALFTGVLLGFTYKIYSKAREYKRLEGDSKGLFEKKEVWIRYSLFYESYKRSYWWIFVPVILYMFARGCVIAGLNGNGLYQVSAQLFVEGLMLVFLLWTRPFERKSTRWINITIQVVRFLSVGCVLVFVEELNISQTTKTITGVILIVVQCVLTGILAILIAVNAIIGCIKENPHRRQRKLAEKQALERDLEDLEPGSHPRRASLSMD</sequence>
<evidence type="ECO:0000256" key="2">
    <source>
        <dbReference type="ARBA" id="ARBA00010642"/>
    </source>
</evidence>
<keyword evidence="3 8" id="KW-0812">Transmembrane</keyword>
<dbReference type="InterPro" id="IPR040241">
    <property type="entry name" value="TRP_Flc/Pkd2-like"/>
</dbReference>
<organism evidence="11">
    <name type="scientific">Dissoconium aciculare CBS 342.82</name>
    <dbReference type="NCBI Taxonomy" id="1314786"/>
    <lineage>
        <taxon>Eukaryota</taxon>
        <taxon>Fungi</taxon>
        <taxon>Dikarya</taxon>
        <taxon>Ascomycota</taxon>
        <taxon>Pezizomycotina</taxon>
        <taxon>Dothideomycetes</taxon>
        <taxon>Dothideomycetidae</taxon>
        <taxon>Mycosphaerellales</taxon>
        <taxon>Dissoconiaceae</taxon>
        <taxon>Dissoconium</taxon>
    </lineage>
</organism>
<comment type="subcellular location">
    <subcellularLocation>
        <location evidence="1">Membrane</location>
        <topology evidence="1">Multi-pass membrane protein</topology>
    </subcellularLocation>
</comment>
<feature type="non-terminal residue" evidence="11">
    <location>
        <position position="1"/>
    </location>
</feature>
<dbReference type="Pfam" id="PF06011">
    <property type="entry name" value="TRP"/>
    <property type="match status" value="1"/>
</dbReference>
<reference evidence="11" key="1">
    <citation type="submission" date="2020-01" db="EMBL/GenBank/DDBJ databases">
        <authorList>
            <consortium name="DOE Joint Genome Institute"/>
            <person name="Haridas S."/>
            <person name="Albert R."/>
            <person name="Binder M."/>
            <person name="Bloem J."/>
            <person name="Labutti K."/>
            <person name="Salamov A."/>
            <person name="Andreopoulos B."/>
            <person name="Baker S.E."/>
            <person name="Barry K."/>
            <person name="Bills G."/>
            <person name="Bluhm B.H."/>
            <person name="Cannon C."/>
            <person name="Castanera R."/>
            <person name="Culley D.E."/>
            <person name="Daum C."/>
            <person name="Ezra D."/>
            <person name="Gonzalez J.B."/>
            <person name="Henrissat B."/>
            <person name="Kuo A."/>
            <person name="Liang C."/>
            <person name="Lipzen A."/>
            <person name="Lutzoni F."/>
            <person name="Magnuson J."/>
            <person name="Mondo S."/>
            <person name="Nolan M."/>
            <person name="Ohm R."/>
            <person name="Pangilinan J."/>
            <person name="Park H.-J."/>
            <person name="Ramirez L."/>
            <person name="Alfaro M."/>
            <person name="Sun H."/>
            <person name="Tritt A."/>
            <person name="Yoshinaga Y."/>
            <person name="Zwiers L.-H."/>
            <person name="Turgeon B.G."/>
            <person name="Goodwin S.B."/>
            <person name="Spatafora J.W."/>
            <person name="Crous P.W."/>
            <person name="Grigoriev I.V."/>
        </authorList>
    </citation>
    <scope>NUCLEOTIDE SEQUENCE</scope>
    <source>
        <strain evidence="11">CBS 342.82</strain>
    </source>
</reference>
<feature type="transmembrane region" description="Helical" evidence="8">
    <location>
        <begin position="475"/>
        <end position="496"/>
    </location>
</feature>
<protein>
    <submittedName>
        <fullName evidence="11">TRP-domain-containing protein</fullName>
    </submittedName>
</protein>
<feature type="transmembrane region" description="Helical" evidence="8">
    <location>
        <begin position="532"/>
        <end position="551"/>
    </location>
</feature>